<evidence type="ECO:0000313" key="4">
    <source>
        <dbReference type="Proteomes" id="UP000886653"/>
    </source>
</evidence>
<accession>A0A9P6T548</accession>
<dbReference type="Gene3D" id="3.40.50.1000">
    <property type="entry name" value="HAD superfamily/HAD-like"/>
    <property type="match status" value="1"/>
</dbReference>
<name>A0A9P6T548_9BASI</name>
<organism evidence="3 4">
    <name type="scientific">Cronartium quercuum f. sp. fusiforme G11</name>
    <dbReference type="NCBI Taxonomy" id="708437"/>
    <lineage>
        <taxon>Eukaryota</taxon>
        <taxon>Fungi</taxon>
        <taxon>Dikarya</taxon>
        <taxon>Basidiomycota</taxon>
        <taxon>Pucciniomycotina</taxon>
        <taxon>Pucciniomycetes</taxon>
        <taxon>Pucciniales</taxon>
        <taxon>Coleosporiaceae</taxon>
        <taxon>Cronartium</taxon>
    </lineage>
</organism>
<dbReference type="GO" id="GO:0005992">
    <property type="term" value="P:trehalose biosynthetic process"/>
    <property type="evidence" value="ECO:0007669"/>
    <property type="project" value="InterPro"/>
</dbReference>
<comment type="similarity">
    <text evidence="1">In the N-terminal section; belongs to the glycosyltransferase 20 family.</text>
</comment>
<comment type="caution">
    <text evidence="3">The sequence shown here is derived from an EMBL/GenBank/DDBJ whole genome shotgun (WGS) entry which is preliminary data.</text>
</comment>
<keyword evidence="4" id="KW-1185">Reference proteome</keyword>
<dbReference type="AlphaFoldDB" id="A0A9P6T548"/>
<reference evidence="3" key="1">
    <citation type="submission" date="2013-11" db="EMBL/GenBank/DDBJ databases">
        <title>Genome sequence of the fusiform rust pathogen reveals effectors for host alternation and coevolution with pine.</title>
        <authorList>
            <consortium name="DOE Joint Genome Institute"/>
            <person name="Smith K."/>
            <person name="Pendleton A."/>
            <person name="Kubisiak T."/>
            <person name="Anderson C."/>
            <person name="Salamov A."/>
            <person name="Aerts A."/>
            <person name="Riley R."/>
            <person name="Clum A."/>
            <person name="Lindquist E."/>
            <person name="Ence D."/>
            <person name="Campbell M."/>
            <person name="Kronenberg Z."/>
            <person name="Feau N."/>
            <person name="Dhillon B."/>
            <person name="Hamelin R."/>
            <person name="Burleigh J."/>
            <person name="Smith J."/>
            <person name="Yandell M."/>
            <person name="Nelson C."/>
            <person name="Grigoriev I."/>
            <person name="Davis J."/>
        </authorList>
    </citation>
    <scope>NUCLEOTIDE SEQUENCE</scope>
    <source>
        <strain evidence="3">G11</strain>
    </source>
</reference>
<dbReference type="PANTHER" id="PTHR10788:SF106">
    <property type="entry name" value="BCDNA.GH08860"/>
    <property type="match status" value="1"/>
</dbReference>
<keyword evidence="2" id="KW-0732">Signal</keyword>
<dbReference type="InterPro" id="IPR003337">
    <property type="entry name" value="Trehalose_PPase"/>
</dbReference>
<dbReference type="OrthoDB" id="755951at2759"/>
<gene>
    <name evidence="3" type="ORF">CROQUDRAFT_182451</name>
</gene>
<evidence type="ECO:0008006" key="5">
    <source>
        <dbReference type="Google" id="ProtNLM"/>
    </source>
</evidence>
<feature type="non-terminal residue" evidence="3">
    <location>
        <position position="231"/>
    </location>
</feature>
<protein>
    <recommendedName>
        <fullName evidence="5">Trehalose-phosphatase</fullName>
    </recommendedName>
</protein>
<proteinExistence type="inferred from homology"/>
<dbReference type="GO" id="GO:0003825">
    <property type="term" value="F:alpha,alpha-trehalose-phosphate synthase (UDP-forming) activity"/>
    <property type="evidence" value="ECO:0007669"/>
    <property type="project" value="TreeGrafter"/>
</dbReference>
<dbReference type="SUPFAM" id="SSF56784">
    <property type="entry name" value="HAD-like"/>
    <property type="match status" value="1"/>
</dbReference>
<evidence type="ECO:0000256" key="1">
    <source>
        <dbReference type="ARBA" id="ARBA00005409"/>
    </source>
</evidence>
<dbReference type="InterPro" id="IPR023214">
    <property type="entry name" value="HAD_sf"/>
</dbReference>
<evidence type="ECO:0000313" key="3">
    <source>
        <dbReference type="EMBL" id="KAG0138879.1"/>
    </source>
</evidence>
<dbReference type="PANTHER" id="PTHR10788">
    <property type="entry name" value="TREHALOSE-6-PHOSPHATE SYNTHASE"/>
    <property type="match status" value="1"/>
</dbReference>
<evidence type="ECO:0000256" key="2">
    <source>
        <dbReference type="SAM" id="SignalP"/>
    </source>
</evidence>
<sequence length="231" mass="25793">MKALKSFIFLSIIVAHCDVALPTEGLCMHEVKPSTIIEGTEHGVLYKTEPKFKQERPSTLSLSASRTSSSVTLSPLATSLADLARTAPTPQPSQLSKEWLAKAFQDASGHRLILLDYDGTLRDFEDDRDNAIPSAELLGLLRRLSEKPDTSVWLVTGRDSSFMQSHFKDIPKVGIMAAYGAATKIPGIKEWRNMEFEVENFNEPTRVMEEKRKSVPKSLSDVEYKVFGRAY</sequence>
<feature type="chain" id="PRO_5040146413" description="Trehalose-phosphatase" evidence="2">
    <location>
        <begin position="23"/>
        <end position="231"/>
    </location>
</feature>
<dbReference type="InterPro" id="IPR001830">
    <property type="entry name" value="Glyco_trans_20"/>
</dbReference>
<dbReference type="Proteomes" id="UP000886653">
    <property type="component" value="Unassembled WGS sequence"/>
</dbReference>
<dbReference type="EMBL" id="MU168309">
    <property type="protein sequence ID" value="KAG0138879.1"/>
    <property type="molecule type" value="Genomic_DNA"/>
</dbReference>
<dbReference type="InterPro" id="IPR036412">
    <property type="entry name" value="HAD-like_sf"/>
</dbReference>
<dbReference type="Pfam" id="PF02358">
    <property type="entry name" value="Trehalose_PPase"/>
    <property type="match status" value="1"/>
</dbReference>
<feature type="signal peptide" evidence="2">
    <location>
        <begin position="1"/>
        <end position="22"/>
    </location>
</feature>